<dbReference type="eggNOG" id="COG3647">
    <property type="taxonomic scope" value="Bacteria"/>
</dbReference>
<dbReference type="Proteomes" id="UP000001933">
    <property type="component" value="Chromosome"/>
</dbReference>
<keyword evidence="1" id="KW-1133">Transmembrane helix</keyword>
<dbReference type="AlphaFoldDB" id="Q2LVA0"/>
<sequence>MADASGTLRTKGEMIRTARQIGKHTKYMDNNSGQFLKYLMSMYVVVFLALAIAPHDRTTWFVENLTVWIILAVIIGLYRIGIHCSRTAYSLMFILIYLHTIGGHYTFALVPFDWITNFFGFSRNHFDRIAHFSVGFYAFAIAEWLWIKRLVNNKFLLFTYPVFVIATIAMSYELVEWIYADLSDPAAGAAYLGSQGDIWDAQKDMLADTLGAILATALFFLLRNPFNKLPAERKRTLK</sequence>
<feature type="transmembrane region" description="Helical" evidence="1">
    <location>
        <begin position="35"/>
        <end position="53"/>
    </location>
</feature>
<reference evidence="2 3" key="1">
    <citation type="journal article" date="2007" name="Proc. Natl. Acad. Sci. U.S.A.">
        <title>The genome of Syntrophus aciditrophicus: life at the thermodynamic limit of microbial growth.</title>
        <authorList>
            <person name="McInerney M.J."/>
            <person name="Rohlin L."/>
            <person name="Mouttaki H."/>
            <person name="Kim U."/>
            <person name="Krupp R.S."/>
            <person name="Rios-Hernandez L."/>
            <person name="Sieber J."/>
            <person name="Struchtemeyer C.G."/>
            <person name="Bhattacharyya A."/>
            <person name="Campbell J.W."/>
            <person name="Gunsalus R.P."/>
        </authorList>
    </citation>
    <scope>NUCLEOTIDE SEQUENCE [LARGE SCALE GENOMIC DNA]</scope>
    <source>
        <strain evidence="2 3">SB</strain>
    </source>
</reference>
<proteinExistence type="predicted"/>
<dbReference type="Pfam" id="PF09997">
    <property type="entry name" value="DUF2238"/>
    <property type="match status" value="1"/>
</dbReference>
<feature type="transmembrane region" description="Helical" evidence="1">
    <location>
        <begin position="89"/>
        <end position="109"/>
    </location>
</feature>
<dbReference type="PIRSF" id="PIRSF020606">
    <property type="entry name" value="UCP020606"/>
    <property type="match status" value="1"/>
</dbReference>
<dbReference type="InterPro" id="IPR058534">
    <property type="entry name" value="YjdF"/>
</dbReference>
<feature type="transmembrane region" description="Helical" evidence="1">
    <location>
        <begin position="65"/>
        <end position="82"/>
    </location>
</feature>
<evidence type="ECO:0000313" key="3">
    <source>
        <dbReference type="Proteomes" id="UP000001933"/>
    </source>
</evidence>
<name>Q2LVA0_SYNAS</name>
<organism evidence="2 3">
    <name type="scientific">Syntrophus aciditrophicus (strain SB)</name>
    <dbReference type="NCBI Taxonomy" id="56780"/>
    <lineage>
        <taxon>Bacteria</taxon>
        <taxon>Pseudomonadati</taxon>
        <taxon>Thermodesulfobacteriota</taxon>
        <taxon>Syntrophia</taxon>
        <taxon>Syntrophales</taxon>
        <taxon>Syntrophaceae</taxon>
        <taxon>Syntrophus</taxon>
    </lineage>
</organism>
<evidence type="ECO:0000256" key="1">
    <source>
        <dbReference type="SAM" id="Phobius"/>
    </source>
</evidence>
<dbReference type="HOGENOM" id="CLU_087528_2_0_7"/>
<feature type="transmembrane region" description="Helical" evidence="1">
    <location>
        <begin position="129"/>
        <end position="146"/>
    </location>
</feature>
<keyword evidence="1" id="KW-0812">Transmembrane</keyword>
<gene>
    <name evidence="2" type="ORF">SYN_00712</name>
</gene>
<dbReference type="EMBL" id="CP000252">
    <property type="protein sequence ID" value="ABC78009.1"/>
    <property type="molecule type" value="Genomic_DNA"/>
</dbReference>
<keyword evidence="1" id="KW-0472">Membrane</keyword>
<feature type="transmembrane region" description="Helical" evidence="1">
    <location>
        <begin position="155"/>
        <end position="175"/>
    </location>
</feature>
<dbReference type="InParanoid" id="Q2LVA0"/>
<accession>Q2LVA0</accession>
<dbReference type="KEGG" id="sat:SYN_00712"/>
<protein>
    <submittedName>
        <fullName evidence="2">Hypothetical membrane protein</fullName>
    </submittedName>
</protein>
<feature type="transmembrane region" description="Helical" evidence="1">
    <location>
        <begin position="209"/>
        <end position="226"/>
    </location>
</feature>
<keyword evidence="3" id="KW-1185">Reference proteome</keyword>
<dbReference type="InterPro" id="IPR014509">
    <property type="entry name" value="YjdF-like"/>
</dbReference>
<evidence type="ECO:0000313" key="2">
    <source>
        <dbReference type="EMBL" id="ABC78009.1"/>
    </source>
</evidence>